<dbReference type="EMBL" id="SDMP01000018">
    <property type="protein sequence ID" value="RYQ97179.1"/>
    <property type="molecule type" value="Genomic_DNA"/>
</dbReference>
<sequence>MWGGQEGICWIGMRNESPNVVHGAGDNDEPIVEELDSDIDKPYQKPKFHEFDDDTGYGEVNFEVGEMFDTMAQFKQAFKDMFVFEGKELEYIKNEKHRVRAKCAEEGCLWLILTSWNSQKLCFQIKTYVKEHTCGRNLTSNMASRSWVTSKLVKRLLTQPQLSPKEALEHMKEDYNAPRKPIIEADGELSNSYESAEDSLYKPHLPPGFSESSTKSEIKTSKKRKKQGSFFGDSWKSDELRTPPNYDNEADPVVNLIFNDVVKFGYVRLELWMKFTTRKAFKRVVTNYTLEEGRRVRYSKNDATRARVIYRNEQCPWLIYCSYNKMHAC</sequence>
<dbReference type="AlphaFoldDB" id="A0A444Y5J7"/>
<proteinExistence type="predicted"/>
<feature type="region of interest" description="Disordered" evidence="1">
    <location>
        <begin position="198"/>
        <end position="236"/>
    </location>
</feature>
<protein>
    <recommendedName>
        <fullName evidence="2">Transposase MuDR plant domain-containing protein</fullName>
    </recommendedName>
</protein>
<reference evidence="3 4" key="1">
    <citation type="submission" date="2019-01" db="EMBL/GenBank/DDBJ databases">
        <title>Sequencing of cultivated peanut Arachis hypogaea provides insights into genome evolution and oil improvement.</title>
        <authorList>
            <person name="Chen X."/>
        </authorList>
    </citation>
    <scope>NUCLEOTIDE SEQUENCE [LARGE SCALE GENOMIC DNA]</scope>
    <source>
        <strain evidence="4">cv. Fuhuasheng</strain>
        <tissue evidence="3">Leaves</tissue>
    </source>
</reference>
<comment type="caution">
    <text evidence="3">The sequence shown here is derived from an EMBL/GenBank/DDBJ whole genome shotgun (WGS) entry which is preliminary data.</text>
</comment>
<accession>A0A444Y5J7</accession>
<evidence type="ECO:0000313" key="3">
    <source>
        <dbReference type="EMBL" id="RYQ97179.1"/>
    </source>
</evidence>
<organism evidence="3 4">
    <name type="scientific">Arachis hypogaea</name>
    <name type="common">Peanut</name>
    <dbReference type="NCBI Taxonomy" id="3818"/>
    <lineage>
        <taxon>Eukaryota</taxon>
        <taxon>Viridiplantae</taxon>
        <taxon>Streptophyta</taxon>
        <taxon>Embryophyta</taxon>
        <taxon>Tracheophyta</taxon>
        <taxon>Spermatophyta</taxon>
        <taxon>Magnoliopsida</taxon>
        <taxon>eudicotyledons</taxon>
        <taxon>Gunneridae</taxon>
        <taxon>Pentapetalae</taxon>
        <taxon>rosids</taxon>
        <taxon>fabids</taxon>
        <taxon>Fabales</taxon>
        <taxon>Fabaceae</taxon>
        <taxon>Papilionoideae</taxon>
        <taxon>50 kb inversion clade</taxon>
        <taxon>dalbergioids sensu lato</taxon>
        <taxon>Dalbergieae</taxon>
        <taxon>Pterocarpus clade</taxon>
        <taxon>Arachis</taxon>
    </lineage>
</organism>
<gene>
    <name evidence="3" type="ORF">Ahy_B08g093194</name>
</gene>
<dbReference type="Pfam" id="PF03108">
    <property type="entry name" value="DBD_Tnp_Mut"/>
    <property type="match status" value="1"/>
</dbReference>
<dbReference type="InterPro" id="IPR004332">
    <property type="entry name" value="Transposase_MuDR"/>
</dbReference>
<dbReference type="PANTHER" id="PTHR31973:SF189">
    <property type="entry name" value="TRANSPOSASE, MUDR, PLANT, MULE TRANSPOSASE DOMAIN PROTEIN-RELATED"/>
    <property type="match status" value="1"/>
</dbReference>
<feature type="domain" description="Transposase MuDR plant" evidence="2">
    <location>
        <begin position="60"/>
        <end position="125"/>
    </location>
</feature>
<evidence type="ECO:0000259" key="2">
    <source>
        <dbReference type="Pfam" id="PF03108"/>
    </source>
</evidence>
<dbReference type="Proteomes" id="UP000289738">
    <property type="component" value="Chromosome B08"/>
</dbReference>
<name>A0A444Y5J7_ARAHY</name>
<evidence type="ECO:0000313" key="4">
    <source>
        <dbReference type="Proteomes" id="UP000289738"/>
    </source>
</evidence>
<dbReference type="PANTHER" id="PTHR31973">
    <property type="entry name" value="POLYPROTEIN, PUTATIVE-RELATED"/>
    <property type="match status" value="1"/>
</dbReference>
<evidence type="ECO:0000256" key="1">
    <source>
        <dbReference type="SAM" id="MobiDB-lite"/>
    </source>
</evidence>
<keyword evidence="4" id="KW-1185">Reference proteome</keyword>